<name>A0A6C0LJV9_9ZZZZ</name>
<dbReference type="Pfam" id="PF13419">
    <property type="entry name" value="HAD_2"/>
    <property type="match status" value="1"/>
</dbReference>
<dbReference type="NCBIfam" id="TIGR01549">
    <property type="entry name" value="HAD-SF-IA-v1"/>
    <property type="match status" value="1"/>
</dbReference>
<dbReference type="InterPro" id="IPR041492">
    <property type="entry name" value="HAD_2"/>
</dbReference>
<dbReference type="Gene3D" id="3.90.550.10">
    <property type="entry name" value="Spore Coat Polysaccharide Biosynthesis Protein SpsA, Chain A"/>
    <property type="match status" value="1"/>
</dbReference>
<dbReference type="Pfam" id="PF02958">
    <property type="entry name" value="EcKL"/>
    <property type="match status" value="1"/>
</dbReference>
<dbReference type="SUPFAM" id="SSF56112">
    <property type="entry name" value="Protein kinase-like (PK-like)"/>
    <property type="match status" value="1"/>
</dbReference>
<dbReference type="PANTHER" id="PTHR46193">
    <property type="entry name" value="6-PHOSPHOGLUCONATE PHOSPHATASE"/>
    <property type="match status" value="1"/>
</dbReference>
<dbReference type="EMBL" id="MN740505">
    <property type="protein sequence ID" value="QHU30285.1"/>
    <property type="molecule type" value="Genomic_DNA"/>
</dbReference>
<dbReference type="InterPro" id="IPR051600">
    <property type="entry name" value="Beta-PGM-like"/>
</dbReference>
<organism evidence="5">
    <name type="scientific">viral metagenome</name>
    <dbReference type="NCBI Taxonomy" id="1070528"/>
    <lineage>
        <taxon>unclassified sequences</taxon>
        <taxon>metagenomes</taxon>
        <taxon>organismal metagenomes</taxon>
    </lineage>
</organism>
<dbReference type="SFLD" id="SFLDG01129">
    <property type="entry name" value="C1.5:_HAD__Beta-PGM__Phosphata"/>
    <property type="match status" value="1"/>
</dbReference>
<evidence type="ECO:0000256" key="2">
    <source>
        <dbReference type="ARBA" id="ARBA00022723"/>
    </source>
</evidence>
<dbReference type="GO" id="GO:0003824">
    <property type="term" value="F:catalytic activity"/>
    <property type="evidence" value="ECO:0007669"/>
    <property type="project" value="UniProtKB-ARBA"/>
</dbReference>
<dbReference type="InterPro" id="IPR029044">
    <property type="entry name" value="Nucleotide-diphossugar_trans"/>
</dbReference>
<dbReference type="NCBIfam" id="TIGR01509">
    <property type="entry name" value="HAD-SF-IA-v3"/>
    <property type="match status" value="1"/>
</dbReference>
<accession>A0A6C0LJV9</accession>
<dbReference type="AlphaFoldDB" id="A0A6C0LJV9"/>
<dbReference type="InterPro" id="IPR036412">
    <property type="entry name" value="HAD-like_sf"/>
</dbReference>
<dbReference type="InterPro" id="IPR023214">
    <property type="entry name" value="HAD_sf"/>
</dbReference>
<dbReference type="Gene3D" id="1.10.150.240">
    <property type="entry name" value="Putative phosphatase, domain 2"/>
    <property type="match status" value="1"/>
</dbReference>
<dbReference type="PANTHER" id="PTHR46193:SF18">
    <property type="entry name" value="HEXITOL PHOSPHATASE B"/>
    <property type="match status" value="1"/>
</dbReference>
<sequence>MIIVIPLGGVGKRFSDKGFKRPKALINVEDKAIITYILDNLNVPPTTPIIIPYHRSYRNLIEEFLTDKYPDLHFFFHMIDYDTLGAAHTVALGLQNYLLNDASAINEPFITIDADNFYTIDIINLWKLNNSVFTFNSTTKIPRFSYIEHTDNNITRIVEKNKISNHASCGAYGFRSTNTFLEYFNKVNLEQDYNGEMYVSVIIANMISNEEQFTNIRVPNKHYFSLGTPEQVEEYSRAYLFDLDGTLISTDSVYTKVWDELLKPYSITCDVNFFSAFIRGNADAGVMKYLVDNIDEDSLKSISKNKDELFIKYLTILKDENKLSLFEGVIEFFQRIQNSRLAIVTSSNLSAAKTILSLYGLDDYINVLVTAQDVVKHKPHPEPYIVACKLLKSHPSKCIVFEDSSSGYLSADRFFPETIVIYNNGTNASTIKTSKNAIIIDSWLDLAPENLISNSNDETLTQLQQATIKSLSYLPLNKITSSDNSNLKTGYICDISRLMIEYKNKDNAHIILKIANLDNILSDTALNLGMYANEVYFYKEISPYLRSPNVPKCYSTFNFKNREVIVMEDVTNIPGMFDVNLNKYPNILMKVIDIASSMHSCYLFDKPQDIPEQFKCLKTVKDITHYSTLVNNNFNTFITTRRPILSDSDSKILTNIYNNFDNIINLSSMFPLSFCHGDLKSPNIYYPTNSEPILLDWQYIHLNKGISDIAFLLVESADYDEHLSICALNYYYLLMKTKCPNQTFDDILFDFKLSLCIFPFFVLIWFNTVPPDQLIDKVFPIRFLKKLLNYYRVYIDDQFFNDLEKRSL</sequence>
<proteinExistence type="predicted"/>
<protein>
    <recommendedName>
        <fullName evidence="6">Nucleotidyl transferase domain-containing protein</fullName>
    </recommendedName>
</protein>
<reference evidence="5" key="1">
    <citation type="journal article" date="2020" name="Nature">
        <title>Giant virus diversity and host interactions through global metagenomics.</title>
        <authorList>
            <person name="Schulz F."/>
            <person name="Roux S."/>
            <person name="Paez-Espino D."/>
            <person name="Jungbluth S."/>
            <person name="Walsh D.A."/>
            <person name="Denef V.J."/>
            <person name="McMahon K.D."/>
            <person name="Konstantinidis K.T."/>
            <person name="Eloe-Fadrosh E.A."/>
            <person name="Kyrpides N.C."/>
            <person name="Woyke T."/>
        </authorList>
    </citation>
    <scope>NUCLEOTIDE SEQUENCE</scope>
    <source>
        <strain evidence="5">GVMAG-M-3300027833-11</strain>
    </source>
</reference>
<evidence type="ECO:0000313" key="5">
    <source>
        <dbReference type="EMBL" id="QHU30285.1"/>
    </source>
</evidence>
<dbReference type="CDD" id="cd07505">
    <property type="entry name" value="HAD_BPGM-like"/>
    <property type="match status" value="1"/>
</dbReference>
<dbReference type="InterPro" id="IPR004119">
    <property type="entry name" value="EcKL"/>
</dbReference>
<dbReference type="InterPro" id="IPR023198">
    <property type="entry name" value="PGP-like_dom2"/>
</dbReference>
<evidence type="ECO:0008006" key="6">
    <source>
        <dbReference type="Google" id="ProtNLM"/>
    </source>
</evidence>
<evidence type="ECO:0000256" key="4">
    <source>
        <dbReference type="ARBA" id="ARBA00023277"/>
    </source>
</evidence>
<dbReference type="Gene3D" id="3.90.1200.10">
    <property type="match status" value="1"/>
</dbReference>
<keyword evidence="2" id="KW-0479">Metal-binding</keyword>
<dbReference type="Gene3D" id="3.40.50.1000">
    <property type="entry name" value="HAD superfamily/HAD-like"/>
    <property type="match status" value="1"/>
</dbReference>
<evidence type="ECO:0000256" key="1">
    <source>
        <dbReference type="ARBA" id="ARBA00001946"/>
    </source>
</evidence>
<dbReference type="SUPFAM" id="SSF56784">
    <property type="entry name" value="HAD-like"/>
    <property type="match status" value="1"/>
</dbReference>
<keyword evidence="4" id="KW-0119">Carbohydrate metabolism</keyword>
<dbReference type="GO" id="GO:0046872">
    <property type="term" value="F:metal ion binding"/>
    <property type="evidence" value="ECO:0007669"/>
    <property type="project" value="UniProtKB-KW"/>
</dbReference>
<keyword evidence="3" id="KW-0460">Magnesium</keyword>
<dbReference type="InterPro" id="IPR006439">
    <property type="entry name" value="HAD-SF_hydro_IA"/>
</dbReference>
<dbReference type="InterPro" id="IPR011009">
    <property type="entry name" value="Kinase-like_dom_sf"/>
</dbReference>
<evidence type="ECO:0000256" key="3">
    <source>
        <dbReference type="ARBA" id="ARBA00022842"/>
    </source>
</evidence>
<dbReference type="SFLD" id="SFLDS00003">
    <property type="entry name" value="Haloacid_Dehalogenase"/>
    <property type="match status" value="1"/>
</dbReference>
<dbReference type="SUPFAM" id="SSF53448">
    <property type="entry name" value="Nucleotide-diphospho-sugar transferases"/>
    <property type="match status" value="1"/>
</dbReference>
<comment type="cofactor">
    <cofactor evidence="1">
        <name>Mg(2+)</name>
        <dbReference type="ChEBI" id="CHEBI:18420"/>
    </cofactor>
</comment>